<proteinExistence type="predicted"/>
<keyword evidence="2" id="KW-1185">Reference proteome</keyword>
<dbReference type="EMBL" id="BAABDQ010000037">
    <property type="protein sequence ID" value="GAA3601927.1"/>
    <property type="molecule type" value="Genomic_DNA"/>
</dbReference>
<accession>A0ABP6ZAY0</accession>
<sequence length="57" mass="5872">MSLNAPNVLGAGAAGGTTVRPAHKVYPLECGTARERARGQPRVSTQMLIVVCGVIPV</sequence>
<reference evidence="2" key="1">
    <citation type="journal article" date="2019" name="Int. J. Syst. Evol. Microbiol.">
        <title>The Global Catalogue of Microorganisms (GCM) 10K type strain sequencing project: providing services to taxonomists for standard genome sequencing and annotation.</title>
        <authorList>
            <consortium name="The Broad Institute Genomics Platform"/>
            <consortium name="The Broad Institute Genome Sequencing Center for Infectious Disease"/>
            <person name="Wu L."/>
            <person name="Ma J."/>
        </authorList>
    </citation>
    <scope>NUCLEOTIDE SEQUENCE [LARGE SCALE GENOMIC DNA]</scope>
    <source>
        <strain evidence="2">JCM 17326</strain>
    </source>
</reference>
<gene>
    <name evidence="1" type="ORF">GCM10022419_102810</name>
</gene>
<evidence type="ECO:0000313" key="1">
    <source>
        <dbReference type="EMBL" id="GAA3601927.1"/>
    </source>
</evidence>
<dbReference type="Proteomes" id="UP001500630">
    <property type="component" value="Unassembled WGS sequence"/>
</dbReference>
<protein>
    <submittedName>
        <fullName evidence="1">Uncharacterized protein</fullName>
    </submittedName>
</protein>
<comment type="caution">
    <text evidence="1">The sequence shown here is derived from an EMBL/GenBank/DDBJ whole genome shotgun (WGS) entry which is preliminary data.</text>
</comment>
<name>A0ABP6ZAY0_9ACTN</name>
<organism evidence="1 2">
    <name type="scientific">Nonomuraea rosea</name>
    <dbReference type="NCBI Taxonomy" id="638574"/>
    <lineage>
        <taxon>Bacteria</taxon>
        <taxon>Bacillati</taxon>
        <taxon>Actinomycetota</taxon>
        <taxon>Actinomycetes</taxon>
        <taxon>Streptosporangiales</taxon>
        <taxon>Streptosporangiaceae</taxon>
        <taxon>Nonomuraea</taxon>
    </lineage>
</organism>
<evidence type="ECO:0000313" key="2">
    <source>
        <dbReference type="Proteomes" id="UP001500630"/>
    </source>
</evidence>